<proteinExistence type="inferred from homology"/>
<dbReference type="Gene3D" id="1.10.510.10">
    <property type="entry name" value="Transferase(Phosphotransferase) domain 1"/>
    <property type="match status" value="2"/>
</dbReference>
<dbReference type="Proteomes" id="UP000320333">
    <property type="component" value="Unassembled WGS sequence"/>
</dbReference>
<keyword evidence="6 7" id="KW-0067">ATP-binding</keyword>
<dbReference type="GO" id="GO:0004674">
    <property type="term" value="F:protein serine/threonine kinase activity"/>
    <property type="evidence" value="ECO:0007669"/>
    <property type="project" value="TreeGrafter"/>
</dbReference>
<dbReference type="OrthoDB" id="5581784at2759"/>
<feature type="domain" description="Protein kinase" evidence="9">
    <location>
        <begin position="1"/>
        <end position="260"/>
    </location>
</feature>
<dbReference type="InterPro" id="IPR017441">
    <property type="entry name" value="Protein_kinase_ATP_BS"/>
</dbReference>
<dbReference type="AlphaFoldDB" id="A0A507FDR6"/>
<dbReference type="Pfam" id="PF07714">
    <property type="entry name" value="PK_Tyr_Ser-Thr"/>
    <property type="match status" value="1"/>
</dbReference>
<dbReference type="SUPFAM" id="SSF50044">
    <property type="entry name" value="SH3-domain"/>
    <property type="match status" value="1"/>
</dbReference>
<comment type="caution">
    <text evidence="10">The sequence shown here is derived from an EMBL/GenBank/DDBJ whole genome shotgun (WGS) entry which is preliminary data.</text>
</comment>
<comment type="similarity">
    <text evidence="1">Belongs to the protein kinase superfamily. STE Ser/Thr protein kinase family. MAP kinase kinase kinase subfamily.</text>
</comment>
<dbReference type="PANTHER" id="PTHR44329">
    <property type="entry name" value="SERINE/THREONINE-PROTEIN KINASE TNNI3K-RELATED"/>
    <property type="match status" value="1"/>
</dbReference>
<feature type="domain" description="Protein kinase" evidence="9">
    <location>
        <begin position="383"/>
        <end position="654"/>
    </location>
</feature>
<dbReference type="Pfam" id="PF00069">
    <property type="entry name" value="Pkinase"/>
    <property type="match status" value="1"/>
</dbReference>
<evidence type="ECO:0000256" key="1">
    <source>
        <dbReference type="ARBA" id="ARBA00006529"/>
    </source>
</evidence>
<feature type="compositionally biased region" description="Low complexity" evidence="8">
    <location>
        <begin position="330"/>
        <end position="342"/>
    </location>
</feature>
<dbReference type="PROSITE" id="PS50011">
    <property type="entry name" value="PROTEIN_KINASE_DOM"/>
    <property type="match status" value="2"/>
</dbReference>
<evidence type="ECO:0000256" key="3">
    <source>
        <dbReference type="ARBA" id="ARBA00022679"/>
    </source>
</evidence>
<evidence type="ECO:0000256" key="7">
    <source>
        <dbReference type="PROSITE-ProRule" id="PRU10141"/>
    </source>
</evidence>
<gene>
    <name evidence="10" type="ORF">CcCBS67573_g04340</name>
</gene>
<dbReference type="PANTHER" id="PTHR44329:SF288">
    <property type="entry name" value="MITOGEN-ACTIVATED PROTEIN KINASE KINASE KINASE 20"/>
    <property type="match status" value="1"/>
</dbReference>
<dbReference type="PROSITE" id="PS00107">
    <property type="entry name" value="PROTEIN_KINASE_ATP"/>
    <property type="match status" value="1"/>
</dbReference>
<protein>
    <recommendedName>
        <fullName evidence="9">Protein kinase domain-containing protein</fullName>
    </recommendedName>
</protein>
<dbReference type="GO" id="GO:0005524">
    <property type="term" value="F:ATP binding"/>
    <property type="evidence" value="ECO:0007669"/>
    <property type="project" value="UniProtKB-UniRule"/>
</dbReference>
<keyword evidence="2" id="KW-0723">Serine/threonine-protein kinase</keyword>
<evidence type="ECO:0000313" key="10">
    <source>
        <dbReference type="EMBL" id="TPX74393.1"/>
    </source>
</evidence>
<evidence type="ECO:0000313" key="11">
    <source>
        <dbReference type="Proteomes" id="UP000320333"/>
    </source>
</evidence>
<organism evidence="10 11">
    <name type="scientific">Chytriomyces confervae</name>
    <dbReference type="NCBI Taxonomy" id="246404"/>
    <lineage>
        <taxon>Eukaryota</taxon>
        <taxon>Fungi</taxon>
        <taxon>Fungi incertae sedis</taxon>
        <taxon>Chytridiomycota</taxon>
        <taxon>Chytridiomycota incertae sedis</taxon>
        <taxon>Chytridiomycetes</taxon>
        <taxon>Chytridiales</taxon>
        <taxon>Chytriomycetaceae</taxon>
        <taxon>Chytriomyces</taxon>
    </lineage>
</organism>
<evidence type="ECO:0000256" key="2">
    <source>
        <dbReference type="ARBA" id="ARBA00022527"/>
    </source>
</evidence>
<evidence type="ECO:0000259" key="9">
    <source>
        <dbReference type="PROSITE" id="PS50011"/>
    </source>
</evidence>
<feature type="region of interest" description="Disordered" evidence="8">
    <location>
        <begin position="309"/>
        <end position="365"/>
    </location>
</feature>
<dbReference type="InterPro" id="IPR001245">
    <property type="entry name" value="Ser-Thr/Tyr_kinase_cat_dom"/>
</dbReference>
<dbReference type="InterPro" id="IPR036028">
    <property type="entry name" value="SH3-like_dom_sf"/>
</dbReference>
<sequence>MAERFRPLRLVNDHIENVWTARDLETDNEVLLKYFYSREGPSFDTRKYNGNLEAFCLQEASKLNPARIINFISLCRKSKSQVVLAMEKPCCSLEKALLLRPKLTESETKGVIRCLLEALVACHSLNIVHRNVNPGNMFLFSDDLNSLKLGGFDMCLKDDGRSTCVGFRGSMGYMAPEQTDTTQYGTLVDIWAVGVTTYQLLYECLPYPGITAMLPTDRPELQFPVTSNISKEGIRFIQLLLSDHPIDRPTAFDALEHPWFADTATVIRDEGAPTTPAANSYDATQTTIPTLATNHTRIHIPLQKLKSPINGATKDLSGAPAPAQKARHNSVSSVASSSATVEKSAKYEPFESNASTLSTSSNPEMNDERDDVAMNIPAGAVCIETGKVLGQGSFGVVYAATYDRRNVAVKCLRGVYTPAACKALENEARQWLRLKHSCIVPLLGISYFDDTRVNSMGSVEAKLMLVMERMSTSVYSAIYNNYSPTVEKRLLWLRQTASAFFYLHHECQPPVLHLDLKPDNILIDCDGNARLADFGLARIQRLTNSYTTNPVQPRKHGAYLYAPPESFENRYKPTTKHDVYSFAMTAYEILGLQAPFSEEQGRAYAKDWVTRGDRPDRITSIPDCCWKLIEMCWMQDVTLRPDFIQIMESMENWSAEVEPPVTVEQSCSNFWDQFTANDDTLVAPSPKTPLASAKIPSAKTFNGSFSGSSDCNRLKQGLTCHLDCLHSEVCIVTSYTPNHVEDESGPNETPVTTRSQNKIPKRTFSIPKNRALQSENEAVMDVVARGPFILANNNQNSFLVVQPYAKDGQDEMSLAEGDYIVLTQVFRDGWAEGVSKREGVLAVFPLVCLGGGVLGVQDLLVGVAERLFGNWNKVK</sequence>
<keyword evidence="3" id="KW-0808">Transferase</keyword>
<evidence type="ECO:0000256" key="8">
    <source>
        <dbReference type="SAM" id="MobiDB-lite"/>
    </source>
</evidence>
<feature type="binding site" evidence="7">
    <location>
        <position position="422"/>
    </location>
    <ligand>
        <name>ATP</name>
        <dbReference type="ChEBI" id="CHEBI:30616"/>
    </ligand>
</feature>
<dbReference type="EMBL" id="QEAP01000128">
    <property type="protein sequence ID" value="TPX74393.1"/>
    <property type="molecule type" value="Genomic_DNA"/>
</dbReference>
<dbReference type="STRING" id="246404.A0A507FDR6"/>
<keyword evidence="5" id="KW-0418">Kinase</keyword>
<name>A0A507FDR6_9FUNG</name>
<evidence type="ECO:0000256" key="5">
    <source>
        <dbReference type="ARBA" id="ARBA00022777"/>
    </source>
</evidence>
<dbReference type="SUPFAM" id="SSF56112">
    <property type="entry name" value="Protein kinase-like (PK-like)"/>
    <property type="match status" value="2"/>
</dbReference>
<evidence type="ECO:0000256" key="6">
    <source>
        <dbReference type="ARBA" id="ARBA00022840"/>
    </source>
</evidence>
<dbReference type="SMART" id="SM00220">
    <property type="entry name" value="S_TKc"/>
    <property type="match status" value="2"/>
</dbReference>
<dbReference type="PROSITE" id="PS00108">
    <property type="entry name" value="PROTEIN_KINASE_ST"/>
    <property type="match status" value="1"/>
</dbReference>
<feature type="compositionally biased region" description="Polar residues" evidence="8">
    <location>
        <begin position="352"/>
        <end position="364"/>
    </location>
</feature>
<reference evidence="10 11" key="1">
    <citation type="journal article" date="2019" name="Sci. Rep.">
        <title>Comparative genomics of chytrid fungi reveal insights into the obligate biotrophic and pathogenic lifestyle of Synchytrium endobioticum.</title>
        <authorList>
            <person name="van de Vossenberg B.T.L.H."/>
            <person name="Warris S."/>
            <person name="Nguyen H.D.T."/>
            <person name="van Gent-Pelzer M.P.E."/>
            <person name="Joly D.L."/>
            <person name="van de Geest H.C."/>
            <person name="Bonants P.J.M."/>
            <person name="Smith D.S."/>
            <person name="Levesque C.A."/>
            <person name="van der Lee T.A.J."/>
        </authorList>
    </citation>
    <scope>NUCLEOTIDE SEQUENCE [LARGE SCALE GENOMIC DNA]</scope>
    <source>
        <strain evidence="10 11">CBS 675.73</strain>
    </source>
</reference>
<dbReference type="InterPro" id="IPR051681">
    <property type="entry name" value="Ser/Thr_Kinases-Pseudokinases"/>
</dbReference>
<dbReference type="InterPro" id="IPR000719">
    <property type="entry name" value="Prot_kinase_dom"/>
</dbReference>
<accession>A0A507FDR6</accession>
<evidence type="ECO:0000256" key="4">
    <source>
        <dbReference type="ARBA" id="ARBA00022741"/>
    </source>
</evidence>
<dbReference type="InterPro" id="IPR011009">
    <property type="entry name" value="Kinase-like_dom_sf"/>
</dbReference>
<keyword evidence="4 7" id="KW-0547">Nucleotide-binding</keyword>
<dbReference type="InterPro" id="IPR008271">
    <property type="entry name" value="Ser/Thr_kinase_AS"/>
</dbReference>
<dbReference type="Gene3D" id="2.30.30.40">
    <property type="entry name" value="SH3 Domains"/>
    <property type="match status" value="1"/>
</dbReference>
<keyword evidence="11" id="KW-1185">Reference proteome</keyword>